<reference evidence="2 3" key="1">
    <citation type="submission" date="2019-03" db="EMBL/GenBank/DDBJ databases">
        <title>First draft genome of Liparis tanakae, snailfish: a comprehensive survey of snailfish specific genes.</title>
        <authorList>
            <person name="Kim W."/>
            <person name="Song I."/>
            <person name="Jeong J.-H."/>
            <person name="Kim D."/>
            <person name="Kim S."/>
            <person name="Ryu S."/>
            <person name="Song J.Y."/>
            <person name="Lee S.K."/>
        </authorList>
    </citation>
    <scope>NUCLEOTIDE SEQUENCE [LARGE SCALE GENOMIC DNA]</scope>
    <source>
        <tissue evidence="2">Muscle</tissue>
    </source>
</reference>
<evidence type="ECO:0000313" key="2">
    <source>
        <dbReference type="EMBL" id="TNN37630.1"/>
    </source>
</evidence>
<evidence type="ECO:0000313" key="3">
    <source>
        <dbReference type="Proteomes" id="UP000314294"/>
    </source>
</evidence>
<feature type="region of interest" description="Disordered" evidence="1">
    <location>
        <begin position="1"/>
        <end position="21"/>
    </location>
</feature>
<name>A0A4Z2F9Q8_9TELE</name>
<dbReference type="EMBL" id="SRLO01001463">
    <property type="protein sequence ID" value="TNN37630.1"/>
    <property type="molecule type" value="Genomic_DNA"/>
</dbReference>
<gene>
    <name evidence="2" type="ORF">EYF80_052208</name>
</gene>
<protein>
    <submittedName>
        <fullName evidence="2">Uncharacterized protein</fullName>
    </submittedName>
</protein>
<organism evidence="2 3">
    <name type="scientific">Liparis tanakae</name>
    <name type="common">Tanaka's snailfish</name>
    <dbReference type="NCBI Taxonomy" id="230148"/>
    <lineage>
        <taxon>Eukaryota</taxon>
        <taxon>Metazoa</taxon>
        <taxon>Chordata</taxon>
        <taxon>Craniata</taxon>
        <taxon>Vertebrata</taxon>
        <taxon>Euteleostomi</taxon>
        <taxon>Actinopterygii</taxon>
        <taxon>Neopterygii</taxon>
        <taxon>Teleostei</taxon>
        <taxon>Neoteleostei</taxon>
        <taxon>Acanthomorphata</taxon>
        <taxon>Eupercaria</taxon>
        <taxon>Perciformes</taxon>
        <taxon>Cottioidei</taxon>
        <taxon>Cottales</taxon>
        <taxon>Liparidae</taxon>
        <taxon>Liparis</taxon>
    </lineage>
</organism>
<comment type="caution">
    <text evidence="2">The sequence shown here is derived from an EMBL/GenBank/DDBJ whole genome shotgun (WGS) entry which is preliminary data.</text>
</comment>
<sequence length="63" mass="6968">MPGFDLFNQTQIKREETTRSSTAPRWLVGVGLSQSHVLGDGDYVRGVITRTPGAPDRHPVQPH</sequence>
<dbReference type="Proteomes" id="UP000314294">
    <property type="component" value="Unassembled WGS sequence"/>
</dbReference>
<proteinExistence type="predicted"/>
<keyword evidence="3" id="KW-1185">Reference proteome</keyword>
<evidence type="ECO:0000256" key="1">
    <source>
        <dbReference type="SAM" id="MobiDB-lite"/>
    </source>
</evidence>
<accession>A0A4Z2F9Q8</accession>
<dbReference type="AlphaFoldDB" id="A0A4Z2F9Q8"/>